<evidence type="ECO:0000313" key="2">
    <source>
        <dbReference type="Proteomes" id="UP000811545"/>
    </source>
</evidence>
<dbReference type="AlphaFoldDB" id="A0A9E2F6T4"/>
<reference evidence="1 2" key="1">
    <citation type="journal article" date="2021" name="bioRxiv">
        <title>Unique metabolic strategies in Hadean analogues reveal hints for primordial physiology.</title>
        <authorList>
            <person name="Nobu M.K."/>
            <person name="Nakai R."/>
            <person name="Tamazawa S."/>
            <person name="Mori H."/>
            <person name="Toyoda A."/>
            <person name="Ijiri A."/>
            <person name="Suzuki S."/>
            <person name="Kurokawa K."/>
            <person name="Kamagata Y."/>
            <person name="Tamaki H."/>
        </authorList>
    </citation>
    <scope>NUCLEOTIDE SEQUENCE [LARGE SCALE GENOMIC DNA]</scope>
    <source>
        <strain evidence="1">BS525</strain>
    </source>
</reference>
<organism evidence="1 2">
    <name type="scientific">Psychracetigena formicireducens</name>
    <dbReference type="NCBI Taxonomy" id="2986056"/>
    <lineage>
        <taxon>Bacteria</taxon>
        <taxon>Bacillati</taxon>
        <taxon>Candidatus Lithacetigenota</taxon>
        <taxon>Candidatus Psychracetigena</taxon>
    </lineage>
</organism>
<comment type="caution">
    <text evidence="1">The sequence shown here is derived from an EMBL/GenBank/DDBJ whole genome shotgun (WGS) entry which is preliminary data.</text>
</comment>
<proteinExistence type="predicted"/>
<dbReference type="EMBL" id="QLTW01000144">
    <property type="protein sequence ID" value="MBT9145680.1"/>
    <property type="molecule type" value="Genomic_DNA"/>
</dbReference>
<sequence length="53" mass="6451">MEIKELTKDYITIGEETIWFDEPFDELPTKKDFEKWLKNIRKVLEKSFASKNK</sequence>
<name>A0A9E2F6T4_PSYF1</name>
<accession>A0A9E2F6T4</accession>
<evidence type="ECO:0000313" key="1">
    <source>
        <dbReference type="EMBL" id="MBT9145680.1"/>
    </source>
</evidence>
<gene>
    <name evidence="1" type="ORF">DDT42_01555</name>
</gene>
<protein>
    <submittedName>
        <fullName evidence="1">Uncharacterized protein</fullName>
    </submittedName>
</protein>
<dbReference type="Proteomes" id="UP000811545">
    <property type="component" value="Unassembled WGS sequence"/>
</dbReference>